<dbReference type="Proteomes" id="UP001186974">
    <property type="component" value="Unassembled WGS sequence"/>
</dbReference>
<keyword evidence="2" id="KW-1185">Reference proteome</keyword>
<evidence type="ECO:0000313" key="2">
    <source>
        <dbReference type="Proteomes" id="UP001186974"/>
    </source>
</evidence>
<gene>
    <name evidence="1" type="ORF">LTS18_001488</name>
</gene>
<sequence>MSSTSVSLAEPSKELGVSTRPVEKDTDGSPPPKDKQAHTSSNTFVSEGLDDYCKPMESYEGYHRYDPDFVWEPKEEKKIVRKIDKRICTWACLMFFALQLDRGNISQALSDNMLRDLGLNTNDYNYGMTIFYLCFLSAELPSQMISKKLGPDNWIPVQMVSWSLVASMQAFLSGRSSFFATRALLGLIEGGFIPDVILYLSYFYTGPELPKRLSWFWTSYQSTQIISAFLAYGLLRLRGLNGMAGWRWLFALEGMLTGLVGIMSYFYLPPSPTQTVSWFRGRDGWFNEREEKIMVNRVLRDDPSKGDMHNRQALSLGMFWECLCDWHVWPVFALGLVWQVPVQPASQYLTLQLRSVGFSTFETNFLTIPAYVLFIIQLLSWTWLSEKINERFLLGMLSQFWPLPCLIALEVIPANTSAWARWALSTLLVGHPYIHAILVAITSRNAGTVRTRTVASALYNMTVQAGSIISSNIYRDDDKPLYRRGNKVLIGVCCMNIVLFALVKVFYVTTNRRRERVWSQMTLEEKQEYLATTKDKGNKRLDFRFAH</sequence>
<evidence type="ECO:0000313" key="1">
    <source>
        <dbReference type="EMBL" id="KAK3063305.1"/>
    </source>
</evidence>
<comment type="caution">
    <text evidence="1">The sequence shown here is derived from an EMBL/GenBank/DDBJ whole genome shotgun (WGS) entry which is preliminary data.</text>
</comment>
<proteinExistence type="predicted"/>
<name>A0ACC3D8A7_9PEZI</name>
<reference evidence="1" key="1">
    <citation type="submission" date="2024-09" db="EMBL/GenBank/DDBJ databases">
        <title>Black Yeasts Isolated from many extreme environments.</title>
        <authorList>
            <person name="Coleine C."/>
            <person name="Stajich J.E."/>
            <person name="Selbmann L."/>
        </authorList>
    </citation>
    <scope>NUCLEOTIDE SEQUENCE</scope>
    <source>
        <strain evidence="1">CCFEE 5737</strain>
    </source>
</reference>
<protein>
    <submittedName>
        <fullName evidence="1">Uncharacterized protein</fullName>
    </submittedName>
</protein>
<organism evidence="1 2">
    <name type="scientific">Coniosporium uncinatum</name>
    <dbReference type="NCBI Taxonomy" id="93489"/>
    <lineage>
        <taxon>Eukaryota</taxon>
        <taxon>Fungi</taxon>
        <taxon>Dikarya</taxon>
        <taxon>Ascomycota</taxon>
        <taxon>Pezizomycotina</taxon>
        <taxon>Dothideomycetes</taxon>
        <taxon>Dothideomycetes incertae sedis</taxon>
        <taxon>Coniosporium</taxon>
    </lineage>
</organism>
<dbReference type="EMBL" id="JAWDJW010006905">
    <property type="protein sequence ID" value="KAK3063305.1"/>
    <property type="molecule type" value="Genomic_DNA"/>
</dbReference>
<accession>A0ACC3D8A7</accession>